<gene>
    <name evidence="1" type="ORF">SJAV_25470</name>
</gene>
<sequence length="171" mass="20371">MLTHLVKSFHCERKNDEDSSLLMVKEDLFDKLITENIIYVILSSDYKKFGISKSYYYHILNFLEGLRIIESDYIKFKLISPFSIDNGKLIVKPAFIYCKNETLFIVDYRMIFNKCSICPYRVECERFLNLVKEDFKLKNKSHNQREKLKEITNQLSEKILNSCKEIIVDEI</sequence>
<protein>
    <submittedName>
        <fullName evidence="1">Uncharacterized protein</fullName>
    </submittedName>
</protein>
<dbReference type="GeneID" id="92355505"/>
<reference evidence="1" key="1">
    <citation type="submission" date="2024-03" db="EMBL/GenBank/DDBJ databases">
        <title>Complete genome sequence of Sulfurisphaera javensis strain KD-1.</title>
        <authorList>
            <person name="Sakai H."/>
            <person name="Nur N."/>
            <person name="Suwanto A."/>
            <person name="Kurosawa N."/>
        </authorList>
    </citation>
    <scope>NUCLEOTIDE SEQUENCE</scope>
    <source>
        <strain evidence="1">KD-1</strain>
    </source>
</reference>
<dbReference type="KEGG" id="sjv:SJAV_25470"/>
<evidence type="ECO:0000313" key="1">
    <source>
        <dbReference type="EMBL" id="BFH74603.1"/>
    </source>
</evidence>
<accession>A0AAT9GVG3</accession>
<dbReference type="AlphaFoldDB" id="A0AAT9GVG3"/>
<organism evidence="1">
    <name type="scientific">Sulfurisphaera javensis</name>
    <dbReference type="NCBI Taxonomy" id="2049879"/>
    <lineage>
        <taxon>Archaea</taxon>
        <taxon>Thermoproteota</taxon>
        <taxon>Thermoprotei</taxon>
        <taxon>Sulfolobales</taxon>
        <taxon>Sulfolobaceae</taxon>
        <taxon>Sulfurisphaera</taxon>
    </lineage>
</organism>
<dbReference type="RefSeq" id="WP_369610102.1">
    <property type="nucleotide sequence ID" value="NZ_AP031322.1"/>
</dbReference>
<name>A0AAT9GVG3_9CREN</name>
<dbReference type="EMBL" id="AP031322">
    <property type="protein sequence ID" value="BFH74603.1"/>
    <property type="molecule type" value="Genomic_DNA"/>
</dbReference>
<proteinExistence type="predicted"/>